<dbReference type="OrthoDB" id="5187529at2"/>
<feature type="transmembrane region" description="Helical" evidence="2">
    <location>
        <begin position="361"/>
        <end position="378"/>
    </location>
</feature>
<gene>
    <name evidence="3" type="ORF">CLV37_104237</name>
</gene>
<name>A0A2T0R5J9_9ACTN</name>
<feature type="transmembrane region" description="Helical" evidence="2">
    <location>
        <begin position="55"/>
        <end position="73"/>
    </location>
</feature>
<accession>A0A2T0R5J9</accession>
<organism evidence="3 4">
    <name type="scientific">Kineococcus rhizosphaerae</name>
    <dbReference type="NCBI Taxonomy" id="559628"/>
    <lineage>
        <taxon>Bacteria</taxon>
        <taxon>Bacillati</taxon>
        <taxon>Actinomycetota</taxon>
        <taxon>Actinomycetes</taxon>
        <taxon>Kineosporiales</taxon>
        <taxon>Kineosporiaceae</taxon>
        <taxon>Kineococcus</taxon>
    </lineage>
</organism>
<feature type="transmembrane region" description="Helical" evidence="2">
    <location>
        <begin position="202"/>
        <end position="223"/>
    </location>
</feature>
<comment type="caution">
    <text evidence="3">The sequence shown here is derived from an EMBL/GenBank/DDBJ whole genome shotgun (WGS) entry which is preliminary data.</text>
</comment>
<keyword evidence="4" id="KW-1185">Reference proteome</keyword>
<keyword evidence="2" id="KW-0812">Transmembrane</keyword>
<feature type="region of interest" description="Disordered" evidence="1">
    <location>
        <begin position="437"/>
        <end position="466"/>
    </location>
</feature>
<feature type="region of interest" description="Disordered" evidence="1">
    <location>
        <begin position="1"/>
        <end position="20"/>
    </location>
</feature>
<evidence type="ECO:0000256" key="1">
    <source>
        <dbReference type="SAM" id="MobiDB-lite"/>
    </source>
</evidence>
<feature type="transmembrane region" description="Helical" evidence="2">
    <location>
        <begin position="31"/>
        <end position="49"/>
    </location>
</feature>
<evidence type="ECO:0008006" key="5">
    <source>
        <dbReference type="Google" id="ProtNLM"/>
    </source>
</evidence>
<feature type="transmembrane region" description="Helical" evidence="2">
    <location>
        <begin position="408"/>
        <end position="424"/>
    </location>
</feature>
<proteinExistence type="predicted"/>
<feature type="transmembrane region" description="Helical" evidence="2">
    <location>
        <begin position="269"/>
        <end position="290"/>
    </location>
</feature>
<sequence length="466" mass="50084">MTTTTDVPTPGGPARPGRTAAGASTVADRRVLAVVTVVIVSITLLQRIGLPLGGTQLSVSVPVAIGGLAYLLYHGDAVENPRATRVFVVAMAVAFLVAGIALWRDGTGALTSLIYLPLIWGVFCFRLHPARHHLYERVVDRFETLMAVLGGIGVLQTATQAVGLWSYVDVVKQVVPSTFLFLGYNTSYPIQYGSPIIKANGFVFVEPSVYAQFLALAILSTLVRRAGTFRAIVMAIALVCTISGTGILFLAFGIAVLAVRRGGRWTARIVAFVVVIGGGALLTPFGKIILSRTTETSETNSSGSLRFVQPYERIVEQWGNDPLSVLIGRGAGSADRLADQIFKATGLPINFSGLAKLLMEYGIPATVLFCVFVAFAVTTRSPSPTLALASVFASAFLTGSLLQPQVLYVMLPLCSLFLGYRFEAERDRERRTYRLEHQHHREARPVTGPVPVTVPPASPDGGLRRR</sequence>
<evidence type="ECO:0000313" key="4">
    <source>
        <dbReference type="Proteomes" id="UP000238083"/>
    </source>
</evidence>
<feature type="transmembrane region" description="Helical" evidence="2">
    <location>
        <begin position="109"/>
        <end position="127"/>
    </location>
</feature>
<keyword evidence="2" id="KW-0472">Membrane</keyword>
<evidence type="ECO:0000256" key="2">
    <source>
        <dbReference type="SAM" id="Phobius"/>
    </source>
</evidence>
<feature type="transmembrane region" description="Helical" evidence="2">
    <location>
        <begin position="147"/>
        <end position="168"/>
    </location>
</feature>
<reference evidence="3 4" key="1">
    <citation type="submission" date="2018-03" db="EMBL/GenBank/DDBJ databases">
        <title>Genomic Encyclopedia of Archaeal and Bacterial Type Strains, Phase II (KMG-II): from individual species to whole genera.</title>
        <authorList>
            <person name="Goeker M."/>
        </authorList>
    </citation>
    <scope>NUCLEOTIDE SEQUENCE [LARGE SCALE GENOMIC DNA]</scope>
    <source>
        <strain evidence="3 4">DSM 19711</strain>
    </source>
</reference>
<feature type="transmembrane region" description="Helical" evidence="2">
    <location>
        <begin position="229"/>
        <end position="257"/>
    </location>
</feature>
<dbReference type="AlphaFoldDB" id="A0A2T0R5J9"/>
<dbReference type="EMBL" id="PVZF01000004">
    <property type="protein sequence ID" value="PRY16024.1"/>
    <property type="molecule type" value="Genomic_DNA"/>
</dbReference>
<evidence type="ECO:0000313" key="3">
    <source>
        <dbReference type="EMBL" id="PRY16024.1"/>
    </source>
</evidence>
<protein>
    <recommendedName>
        <fullName evidence="5">O-antigen ligase-like membrane protein</fullName>
    </recommendedName>
</protein>
<feature type="transmembrane region" description="Helical" evidence="2">
    <location>
        <begin position="85"/>
        <end position="103"/>
    </location>
</feature>
<dbReference type="Proteomes" id="UP000238083">
    <property type="component" value="Unassembled WGS sequence"/>
</dbReference>
<dbReference type="RefSeq" id="WP_106209882.1">
    <property type="nucleotide sequence ID" value="NZ_PVZF01000004.1"/>
</dbReference>
<keyword evidence="2" id="KW-1133">Transmembrane helix</keyword>